<keyword evidence="2" id="KW-1133">Transmembrane helix</keyword>
<evidence type="ECO:0000256" key="2">
    <source>
        <dbReference type="SAM" id="Phobius"/>
    </source>
</evidence>
<evidence type="ECO:0000259" key="3">
    <source>
        <dbReference type="Pfam" id="PF13505"/>
    </source>
</evidence>
<dbReference type="SUPFAM" id="SSF56925">
    <property type="entry name" value="OMPA-like"/>
    <property type="match status" value="1"/>
</dbReference>
<dbReference type="Proteomes" id="UP000066284">
    <property type="component" value="Chromosome 1"/>
</dbReference>
<dbReference type="Pfam" id="PF13505">
    <property type="entry name" value="OMP_b-brl"/>
    <property type="match status" value="1"/>
</dbReference>
<keyword evidence="1" id="KW-0732">Signal</keyword>
<feature type="transmembrane region" description="Helical" evidence="2">
    <location>
        <begin position="16"/>
        <end position="36"/>
    </location>
</feature>
<keyword evidence="5" id="KW-1185">Reference proteome</keyword>
<gene>
    <name evidence="4" type="ORF">NITINOP_2634</name>
</gene>
<dbReference type="STRING" id="1715989.NITINOP_2634"/>
<evidence type="ECO:0000313" key="5">
    <source>
        <dbReference type="Proteomes" id="UP000066284"/>
    </source>
</evidence>
<proteinExistence type="predicted"/>
<dbReference type="InterPro" id="IPR011250">
    <property type="entry name" value="OMP/PagP_B-barrel"/>
</dbReference>
<dbReference type="KEGG" id="nio:NITINOP_2634"/>
<reference evidence="5" key="1">
    <citation type="submission" date="2015-09" db="EMBL/GenBank/DDBJ databases">
        <authorList>
            <person name="Daims H."/>
        </authorList>
    </citation>
    <scope>NUCLEOTIDE SEQUENCE [LARGE SCALE GENOMIC DNA]</scope>
</reference>
<dbReference type="AlphaFoldDB" id="A0A0S4KYH0"/>
<evidence type="ECO:0000256" key="1">
    <source>
        <dbReference type="ARBA" id="ARBA00022729"/>
    </source>
</evidence>
<protein>
    <recommendedName>
        <fullName evidence="3">Outer membrane protein beta-barrel domain-containing protein</fullName>
    </recommendedName>
</protein>
<keyword evidence="2" id="KW-0472">Membrane</keyword>
<keyword evidence="2" id="KW-0812">Transmembrane</keyword>
<evidence type="ECO:0000313" key="4">
    <source>
        <dbReference type="EMBL" id="CUQ67606.1"/>
    </source>
</evidence>
<organism evidence="4 5">
    <name type="scientific">Candidatus Nitrospira inopinata</name>
    <dbReference type="NCBI Taxonomy" id="1715989"/>
    <lineage>
        <taxon>Bacteria</taxon>
        <taxon>Pseudomonadati</taxon>
        <taxon>Nitrospirota</taxon>
        <taxon>Nitrospiria</taxon>
        <taxon>Nitrospirales</taxon>
        <taxon>Nitrospiraceae</taxon>
        <taxon>Nitrospira</taxon>
    </lineage>
</organism>
<sequence length="220" mass="23340">MCASQKKSKTARTMKSFFIGSVFFFGVGIGICFLPASAPAESYVAGVGGINFADRLTDVEGTGGLLFQDLDLQNSVALGGKVGHFFRHGWFGVEGEFLHSTPHVKGTVDAPGIHLRVMSVTVNLVARYPGRTFQPYVGIGGGPVIAHLRDSGGVQRDSDVAGGFNAFAGMRAFVTSHVAVFGEYKYTSATFVFDKAFGPAGGFEGGYRAQHLLFGVSLHF</sequence>
<feature type="domain" description="Outer membrane protein beta-barrel" evidence="3">
    <location>
        <begin position="34"/>
        <end position="220"/>
    </location>
</feature>
<dbReference type="Gene3D" id="2.40.160.20">
    <property type="match status" value="1"/>
</dbReference>
<dbReference type="InterPro" id="IPR027385">
    <property type="entry name" value="Beta-barrel_OMP"/>
</dbReference>
<accession>A0A0S4KYH0</accession>
<dbReference type="EMBL" id="LN885086">
    <property type="protein sequence ID" value="CUQ67606.1"/>
    <property type="molecule type" value="Genomic_DNA"/>
</dbReference>
<name>A0A0S4KYH0_9BACT</name>